<keyword evidence="2" id="KW-1185">Reference proteome</keyword>
<gene>
    <name evidence="1" type="ORF">GCM10011415_02130</name>
</gene>
<accession>A0A8J3EFH1</accession>
<reference evidence="1" key="2">
    <citation type="submission" date="2020-09" db="EMBL/GenBank/DDBJ databases">
        <authorList>
            <person name="Sun Q."/>
            <person name="Zhou Y."/>
        </authorList>
    </citation>
    <scope>NUCLEOTIDE SEQUENCE</scope>
    <source>
        <strain evidence="1">CGMCC 1.15762</strain>
    </source>
</reference>
<dbReference type="AlphaFoldDB" id="A0A8J3EFH1"/>
<dbReference type="RefSeq" id="WP_188787981.1">
    <property type="nucleotide sequence ID" value="NZ_BMJV01000001.1"/>
</dbReference>
<reference evidence="1" key="1">
    <citation type="journal article" date="2014" name="Int. J. Syst. Evol. Microbiol.">
        <title>Complete genome sequence of Corynebacterium casei LMG S-19264T (=DSM 44701T), isolated from a smear-ripened cheese.</title>
        <authorList>
            <consortium name="US DOE Joint Genome Institute (JGI-PGF)"/>
            <person name="Walter F."/>
            <person name="Albersmeier A."/>
            <person name="Kalinowski J."/>
            <person name="Ruckert C."/>
        </authorList>
    </citation>
    <scope>NUCLEOTIDE SEQUENCE</scope>
    <source>
        <strain evidence="1">CGMCC 1.15762</strain>
    </source>
</reference>
<protein>
    <submittedName>
        <fullName evidence="1">Uncharacterized protein</fullName>
    </submittedName>
</protein>
<name>A0A8J3EFH1_9RHOB</name>
<dbReference type="EMBL" id="BMJV01000001">
    <property type="protein sequence ID" value="GGG59768.1"/>
    <property type="molecule type" value="Genomic_DNA"/>
</dbReference>
<evidence type="ECO:0000313" key="1">
    <source>
        <dbReference type="EMBL" id="GGG59768.1"/>
    </source>
</evidence>
<comment type="caution">
    <text evidence="1">The sequence shown here is derived from an EMBL/GenBank/DDBJ whole genome shotgun (WGS) entry which is preliminary data.</text>
</comment>
<evidence type="ECO:0000313" key="2">
    <source>
        <dbReference type="Proteomes" id="UP000617145"/>
    </source>
</evidence>
<sequence length="144" mass="15196">MPSTHEAALLALQAALAGHGATILRDPDLPLHYPEGGLVNLAPANPVEEGVRLGTGVREWSRDVDLEHVVQAAEAVQRDADLDAAMTRTAALLLADQTLGGAVDWLELSAPKESESVPMPGAETLKGAVLVATLFYETTHNPME</sequence>
<organism evidence="1 2">
    <name type="scientific">Salipiger pallidus</name>
    <dbReference type="NCBI Taxonomy" id="1775170"/>
    <lineage>
        <taxon>Bacteria</taxon>
        <taxon>Pseudomonadati</taxon>
        <taxon>Pseudomonadota</taxon>
        <taxon>Alphaproteobacteria</taxon>
        <taxon>Rhodobacterales</taxon>
        <taxon>Roseobacteraceae</taxon>
        <taxon>Salipiger</taxon>
    </lineage>
</organism>
<dbReference type="Proteomes" id="UP000617145">
    <property type="component" value="Unassembled WGS sequence"/>
</dbReference>
<proteinExistence type="predicted"/>